<proteinExistence type="predicted"/>
<dbReference type="Proteomes" id="UP000278332">
    <property type="component" value="Unassembled WGS sequence"/>
</dbReference>
<reference evidence="1 2" key="1">
    <citation type="submission" date="2018-08" db="EMBL/GenBank/DDBJ databases">
        <title>Recombination of ecologically and evolutionarily significant loci maintains genetic cohesion in the Pseudomonas syringae species complex.</title>
        <authorList>
            <person name="Dillon M."/>
            <person name="Thakur S."/>
            <person name="Almeida R.N.D."/>
            <person name="Weir B.S."/>
            <person name="Guttman D.S."/>
        </authorList>
    </citation>
    <scope>NUCLEOTIDE SEQUENCE [LARGE SCALE GENOMIC DNA]</scope>
    <source>
        <strain evidence="1 2">ICMP 6917</strain>
    </source>
</reference>
<evidence type="ECO:0000313" key="1">
    <source>
        <dbReference type="EMBL" id="RMR59068.1"/>
    </source>
</evidence>
<name>A0A3M4W4H9_PSECI</name>
<comment type="caution">
    <text evidence="1">The sequence shown here is derived from an EMBL/GenBank/DDBJ whole genome shotgun (WGS) entry which is preliminary data.</text>
</comment>
<organism evidence="1 2">
    <name type="scientific">Pseudomonas cichorii</name>
    <dbReference type="NCBI Taxonomy" id="36746"/>
    <lineage>
        <taxon>Bacteria</taxon>
        <taxon>Pseudomonadati</taxon>
        <taxon>Pseudomonadota</taxon>
        <taxon>Gammaproteobacteria</taxon>
        <taxon>Pseudomonadales</taxon>
        <taxon>Pseudomonadaceae</taxon>
        <taxon>Pseudomonas</taxon>
    </lineage>
</organism>
<protein>
    <submittedName>
        <fullName evidence="1">Crispr-associated protein, Csy1 family</fullName>
    </submittedName>
</protein>
<accession>A0A3M4W4H9</accession>
<dbReference type="NCBIfam" id="TIGR02564">
    <property type="entry name" value="cas_Csy1"/>
    <property type="match status" value="1"/>
</dbReference>
<gene>
    <name evidence="1" type="ORF">ALP84_00852</name>
</gene>
<dbReference type="RefSeq" id="WP_122320947.1">
    <property type="nucleotide sequence ID" value="NZ_BLVX01000002.1"/>
</dbReference>
<dbReference type="EMBL" id="RBRY01000063">
    <property type="protein sequence ID" value="RMR59068.1"/>
    <property type="molecule type" value="Genomic_DNA"/>
</dbReference>
<sequence length="445" mass="50578">MDEGSVLTPRAITFYNAITAFISNRKNEKLKGKHDPKIAEKYEYTTWLANAARKVKQIHAVTHTLKATHSDARGSSWKVIPGSLPKHREIGTHVLGDVYEIDVDGNAAALDVYKFLKEEVHSRRLLDWLLDDDADLLKALSFDKDQANEWASAFKGLLAPVNNSTTHTLAKQLYWSVSGKPVDSHGFHLLQPMFASSLAHAVHKEIDDARFGDANKAARQARQQERTHHNLYRDYRNLVIRKLGGTKKQNISQLNSERDGVNYLLDSIPPTWKRDRAPNFLNIETAFDRFRYFEGVPEQIEALCTLLKKDPPKILPTRDARKSIEKALGLSLVAFGLTSREQLKQGWSRHPDCDLPLCEQLWLDPGRIDLPLRDDHLEDDQAFIAAFERNDWPDEVAKRFGQWLNAILRDIGLPVGDVELRHWTKQAIIEADSFMPITGRESANG</sequence>
<dbReference type="InterPro" id="IPR013397">
    <property type="entry name" value="CRISPR-assoc_prot_Csy1"/>
</dbReference>
<evidence type="ECO:0000313" key="2">
    <source>
        <dbReference type="Proteomes" id="UP000278332"/>
    </source>
</evidence>
<dbReference type="AlphaFoldDB" id="A0A3M4W4H9"/>
<dbReference type="Pfam" id="PF09611">
    <property type="entry name" value="Cas_Csy1"/>
    <property type="match status" value="1"/>
</dbReference>